<keyword evidence="4" id="KW-0411">Iron-sulfur</keyword>
<dbReference type="Pfam" id="PF00355">
    <property type="entry name" value="Rieske"/>
    <property type="match status" value="1"/>
</dbReference>
<protein>
    <submittedName>
        <fullName evidence="7">Rieske (2Fe-2S) domain-containing protein (HcaC, bphF)</fullName>
    </submittedName>
</protein>
<evidence type="ECO:0000256" key="1">
    <source>
        <dbReference type="ARBA" id="ARBA00022714"/>
    </source>
</evidence>
<gene>
    <name evidence="7" type="primary">bphF</name>
    <name evidence="7" type="synonym">hcaC</name>
</gene>
<name>A0A075HJ71_9ARCH</name>
<dbReference type="GO" id="GO:0046872">
    <property type="term" value="F:metal ion binding"/>
    <property type="evidence" value="ECO:0007669"/>
    <property type="project" value="UniProtKB-KW"/>
</dbReference>
<evidence type="ECO:0000256" key="3">
    <source>
        <dbReference type="ARBA" id="ARBA00023004"/>
    </source>
</evidence>
<dbReference type="GO" id="GO:0051537">
    <property type="term" value="F:2 iron, 2 sulfur cluster binding"/>
    <property type="evidence" value="ECO:0007669"/>
    <property type="project" value="UniProtKB-KW"/>
</dbReference>
<dbReference type="InterPro" id="IPR036922">
    <property type="entry name" value="Rieske_2Fe-2S_sf"/>
</dbReference>
<feature type="domain" description="Rieske" evidence="6">
    <location>
        <begin position="1"/>
        <end position="94"/>
    </location>
</feature>
<accession>A0A075HJ71</accession>
<keyword evidence="3" id="KW-0408">Iron</keyword>
<dbReference type="InterPro" id="IPR017941">
    <property type="entry name" value="Rieske_2Fe-2S"/>
</dbReference>
<comment type="cofactor">
    <cofactor evidence="5">
        <name>[2Fe-2S] cluster</name>
        <dbReference type="ChEBI" id="CHEBI:190135"/>
    </cofactor>
</comment>
<dbReference type="PANTHER" id="PTHR21496">
    <property type="entry name" value="FERREDOXIN-RELATED"/>
    <property type="match status" value="1"/>
</dbReference>
<dbReference type="CDD" id="cd03528">
    <property type="entry name" value="Rieske_RO_ferredoxin"/>
    <property type="match status" value="1"/>
</dbReference>
<dbReference type="AlphaFoldDB" id="A0A075HJ71"/>
<keyword evidence="2" id="KW-0479">Metal-binding</keyword>
<dbReference type="EMBL" id="KF901042">
    <property type="protein sequence ID" value="AIF15984.1"/>
    <property type="molecule type" value="Genomic_DNA"/>
</dbReference>
<evidence type="ECO:0000313" key="7">
    <source>
        <dbReference type="EMBL" id="AIF15984.1"/>
    </source>
</evidence>
<dbReference type="PANTHER" id="PTHR21496:SF0">
    <property type="entry name" value="RIESKE DOMAIN-CONTAINING PROTEIN"/>
    <property type="match status" value="1"/>
</dbReference>
<evidence type="ECO:0000256" key="5">
    <source>
        <dbReference type="ARBA" id="ARBA00034078"/>
    </source>
</evidence>
<proteinExistence type="predicted"/>
<keyword evidence="1" id="KW-0001">2Fe-2S</keyword>
<evidence type="ECO:0000256" key="2">
    <source>
        <dbReference type="ARBA" id="ARBA00022723"/>
    </source>
</evidence>
<sequence length="97" mass="10787">MCDISELESDGKRTIDFNESKILVVKIGDNIYAVDGICSHEYSDLSMGFMNGEIVTCPLHLSQFDLKTGEALSLPATEPLKRYEVKIQGTNVFVEVE</sequence>
<dbReference type="PROSITE" id="PS51296">
    <property type="entry name" value="RIESKE"/>
    <property type="match status" value="1"/>
</dbReference>
<reference evidence="7" key="1">
    <citation type="journal article" date="2014" name="Genome Biol. Evol.">
        <title>Pangenome evidence for extensive interdomain horizontal transfer affecting lineage core and shell genes in uncultured planktonic thaumarchaeota and euryarchaeota.</title>
        <authorList>
            <person name="Deschamps P."/>
            <person name="Zivanovic Y."/>
            <person name="Moreira D."/>
            <person name="Rodriguez-Valera F."/>
            <person name="Lopez-Garcia P."/>
        </authorList>
    </citation>
    <scope>NUCLEOTIDE SEQUENCE</scope>
</reference>
<evidence type="ECO:0000259" key="6">
    <source>
        <dbReference type="PROSITE" id="PS51296"/>
    </source>
</evidence>
<dbReference type="SUPFAM" id="SSF50022">
    <property type="entry name" value="ISP domain"/>
    <property type="match status" value="1"/>
</dbReference>
<evidence type="ECO:0000256" key="4">
    <source>
        <dbReference type="ARBA" id="ARBA00023014"/>
    </source>
</evidence>
<organism evidence="7">
    <name type="scientific">uncultured marine thaumarchaeote KM3_72_A09</name>
    <dbReference type="NCBI Taxonomy" id="1456261"/>
    <lineage>
        <taxon>Archaea</taxon>
        <taxon>Nitrososphaerota</taxon>
        <taxon>environmental samples</taxon>
    </lineage>
</organism>
<dbReference type="Gene3D" id="2.102.10.10">
    <property type="entry name" value="Rieske [2Fe-2S] iron-sulphur domain"/>
    <property type="match status" value="1"/>
</dbReference>